<reference evidence="2" key="1">
    <citation type="submission" date="2024-02" db="EMBL/GenBank/DDBJ databases">
        <authorList>
            <consortium name="ELIXIR-Norway"/>
            <consortium name="Elixir Norway"/>
        </authorList>
    </citation>
    <scope>NUCLEOTIDE SEQUENCE</scope>
</reference>
<organism evidence="2 3">
    <name type="scientific">Sphagnum troendelagicum</name>
    <dbReference type="NCBI Taxonomy" id="128251"/>
    <lineage>
        <taxon>Eukaryota</taxon>
        <taxon>Viridiplantae</taxon>
        <taxon>Streptophyta</taxon>
        <taxon>Embryophyta</taxon>
        <taxon>Bryophyta</taxon>
        <taxon>Sphagnophytina</taxon>
        <taxon>Sphagnopsida</taxon>
        <taxon>Sphagnales</taxon>
        <taxon>Sphagnaceae</taxon>
        <taxon>Sphagnum</taxon>
    </lineage>
</organism>
<protein>
    <submittedName>
        <fullName evidence="2">Uncharacterized protein</fullName>
    </submittedName>
</protein>
<feature type="region of interest" description="Disordered" evidence="1">
    <location>
        <begin position="97"/>
        <end position="160"/>
    </location>
</feature>
<evidence type="ECO:0000313" key="3">
    <source>
        <dbReference type="Proteomes" id="UP001497512"/>
    </source>
</evidence>
<feature type="compositionally biased region" description="Basic and acidic residues" evidence="1">
    <location>
        <begin position="146"/>
        <end position="160"/>
    </location>
</feature>
<feature type="compositionally biased region" description="Basic and acidic residues" evidence="1">
    <location>
        <begin position="115"/>
        <end position="130"/>
    </location>
</feature>
<evidence type="ECO:0000313" key="2">
    <source>
        <dbReference type="EMBL" id="CAK9232205.1"/>
    </source>
</evidence>
<sequence>MECSLGGLKDFSISTNGVGDPEHDKALHEVHRVDDEEIPSIADEVEAAGGEHLQLAPGLITQFFCYSEHASETHPVSKMQDEVDKEFLIGIIGCEEGRAPHEEEDSEEEMSVESSRNDYLDEEGGDSRDCTEEEAVDKGYFYGEGDPAKEDGEVDGREQHVPMKRQETTVLGGEGKFWDGNLNTVQSAQGVEQGGDLDALPEEDSDKISTDGAPAGKILLTQGETIANIEKGNGWGCSSVNVKERNQQGKFDPFKSRMQMVSSGFEEIIEQCKTSLAEVTKKSLMSLKRNQWVESFAEEDTTEGDRRWNKVCQNHRAFCGRVITLKTEQVCWSLPLVCQPFQHTLPIDSDMLFCKAVERKRQLEMVVPLDN</sequence>
<evidence type="ECO:0000256" key="1">
    <source>
        <dbReference type="SAM" id="MobiDB-lite"/>
    </source>
</evidence>
<gene>
    <name evidence="2" type="ORF">CSSPTR1EN2_LOCUS21141</name>
</gene>
<dbReference type="EMBL" id="OZ019899">
    <property type="protein sequence ID" value="CAK9232205.1"/>
    <property type="molecule type" value="Genomic_DNA"/>
</dbReference>
<feature type="compositionally biased region" description="Acidic residues" evidence="1">
    <location>
        <begin position="102"/>
        <end position="111"/>
    </location>
</feature>
<name>A0ABP0UXC9_9BRYO</name>
<keyword evidence="3" id="KW-1185">Reference proteome</keyword>
<dbReference type="Proteomes" id="UP001497512">
    <property type="component" value="Chromosome 7"/>
</dbReference>
<feature type="region of interest" description="Disordered" evidence="1">
    <location>
        <begin position="195"/>
        <end position="214"/>
    </location>
</feature>
<proteinExistence type="predicted"/>
<accession>A0ABP0UXC9</accession>